<gene>
    <name evidence="1" type="ORF">K491DRAFT_719658</name>
</gene>
<protein>
    <submittedName>
        <fullName evidence="1">Uncharacterized protein</fullName>
    </submittedName>
</protein>
<dbReference type="AlphaFoldDB" id="A0A6A6SVA7"/>
<evidence type="ECO:0000313" key="1">
    <source>
        <dbReference type="EMBL" id="KAF2651619.1"/>
    </source>
</evidence>
<proteinExistence type="predicted"/>
<reference evidence="1" key="1">
    <citation type="journal article" date="2020" name="Stud. Mycol.">
        <title>101 Dothideomycetes genomes: a test case for predicting lifestyles and emergence of pathogens.</title>
        <authorList>
            <person name="Haridas S."/>
            <person name="Albert R."/>
            <person name="Binder M."/>
            <person name="Bloem J."/>
            <person name="Labutti K."/>
            <person name="Salamov A."/>
            <person name="Andreopoulos B."/>
            <person name="Baker S."/>
            <person name="Barry K."/>
            <person name="Bills G."/>
            <person name="Bluhm B."/>
            <person name="Cannon C."/>
            <person name="Castanera R."/>
            <person name="Culley D."/>
            <person name="Daum C."/>
            <person name="Ezra D."/>
            <person name="Gonzalez J."/>
            <person name="Henrissat B."/>
            <person name="Kuo A."/>
            <person name="Liang C."/>
            <person name="Lipzen A."/>
            <person name="Lutzoni F."/>
            <person name="Magnuson J."/>
            <person name="Mondo S."/>
            <person name="Nolan M."/>
            <person name="Ohm R."/>
            <person name="Pangilinan J."/>
            <person name="Park H.-J."/>
            <person name="Ramirez L."/>
            <person name="Alfaro M."/>
            <person name="Sun H."/>
            <person name="Tritt A."/>
            <person name="Yoshinaga Y."/>
            <person name="Zwiers L.-H."/>
            <person name="Turgeon B."/>
            <person name="Goodwin S."/>
            <person name="Spatafora J."/>
            <person name="Crous P."/>
            <person name="Grigoriev I."/>
        </authorList>
    </citation>
    <scope>NUCLEOTIDE SEQUENCE</scope>
    <source>
        <strain evidence="1">CBS 122681</strain>
    </source>
</reference>
<accession>A0A6A6SVA7</accession>
<dbReference type="EMBL" id="MU004421">
    <property type="protein sequence ID" value="KAF2651619.1"/>
    <property type="molecule type" value="Genomic_DNA"/>
</dbReference>
<name>A0A6A6SVA7_9PLEO</name>
<evidence type="ECO:0000313" key="2">
    <source>
        <dbReference type="Proteomes" id="UP000799324"/>
    </source>
</evidence>
<dbReference type="Proteomes" id="UP000799324">
    <property type="component" value="Unassembled WGS sequence"/>
</dbReference>
<keyword evidence="2" id="KW-1185">Reference proteome</keyword>
<organism evidence="1 2">
    <name type="scientific">Lophiostoma macrostomum CBS 122681</name>
    <dbReference type="NCBI Taxonomy" id="1314788"/>
    <lineage>
        <taxon>Eukaryota</taxon>
        <taxon>Fungi</taxon>
        <taxon>Dikarya</taxon>
        <taxon>Ascomycota</taxon>
        <taxon>Pezizomycotina</taxon>
        <taxon>Dothideomycetes</taxon>
        <taxon>Pleosporomycetidae</taxon>
        <taxon>Pleosporales</taxon>
        <taxon>Lophiostomataceae</taxon>
        <taxon>Lophiostoma</taxon>
    </lineage>
</organism>
<sequence>MNTDGSVDDLLKSIAHDEHSLKELRAWVSSLETATCDCSVCNPHAAETPKTTQTSLPVDPFWIDSPHIRHMHAFLDDAERWGQGKKTFYTKNGVGFARGKAIEGDMVVALDGVDTPFILRKCNPEEEKYVIISSCYLWAPSRLESWVDEQSTGVDGGRRSWHGPEVETKIIEIF</sequence>